<dbReference type="HOGENOM" id="CLU_3177524_0_0_6"/>
<feature type="signal peptide" evidence="1">
    <location>
        <begin position="1"/>
        <end position="18"/>
    </location>
</feature>
<organism evidence="2 3">
    <name type="scientific">Serratia symbiotica str. Tucson</name>
    <dbReference type="NCBI Taxonomy" id="914128"/>
    <lineage>
        <taxon>Bacteria</taxon>
        <taxon>Pseudomonadati</taxon>
        <taxon>Pseudomonadota</taxon>
        <taxon>Gammaproteobacteria</taxon>
        <taxon>Enterobacterales</taxon>
        <taxon>Yersiniaceae</taxon>
        <taxon>Serratia</taxon>
        <taxon>Serratia symbiotica</taxon>
    </lineage>
</organism>
<keyword evidence="3" id="KW-1185">Reference proteome</keyword>
<dbReference type="Proteomes" id="UP000013568">
    <property type="component" value="Unassembled WGS sequence"/>
</dbReference>
<dbReference type="AlphaFoldDB" id="E9CQT1"/>
<keyword evidence="1" id="KW-0732">Signal</keyword>
<gene>
    <name evidence="2" type="ORF">SSYM_0254</name>
</gene>
<evidence type="ECO:0000313" key="2">
    <source>
        <dbReference type="EMBL" id="EFW11089.1"/>
    </source>
</evidence>
<proteinExistence type="predicted"/>
<name>E9CQT1_9GAMM</name>
<evidence type="ECO:0000256" key="1">
    <source>
        <dbReference type="SAM" id="SignalP"/>
    </source>
</evidence>
<reference evidence="3" key="1">
    <citation type="journal article" date="2011" name="Genome Biol. Evol.">
        <title>Massive genomic decay in Serratia symbiotica, a recently evolved symbiont of aphids.</title>
        <authorList>
            <person name="Burke G.R."/>
            <person name="Moran N.A."/>
        </authorList>
    </citation>
    <scope>NUCLEOTIDE SEQUENCE [LARGE SCALE GENOMIC DNA]</scope>
    <source>
        <strain evidence="3">Tucson</strain>
    </source>
</reference>
<accession>E9CQT1</accession>
<sequence>MFRVLLIACCLSSFPVLADSAAAIGGLVNQRLSFMKDVAGYKAQRKR</sequence>
<protein>
    <submittedName>
        <fullName evidence="2">Putative chorismate mutase</fullName>
    </submittedName>
</protein>
<evidence type="ECO:0000313" key="3">
    <source>
        <dbReference type="Proteomes" id="UP000013568"/>
    </source>
</evidence>
<dbReference type="EMBL" id="GL636402">
    <property type="protein sequence ID" value="EFW11089.1"/>
    <property type="molecule type" value="Genomic_DNA"/>
</dbReference>
<feature type="chain" id="PRO_5003233920" evidence="1">
    <location>
        <begin position="19"/>
        <end position="47"/>
    </location>
</feature>
<feature type="non-terminal residue" evidence="2">
    <location>
        <position position="47"/>
    </location>
</feature>